<dbReference type="RefSeq" id="XP_069199751.1">
    <property type="nucleotide sequence ID" value="XM_069346873.1"/>
</dbReference>
<proteinExistence type="predicted"/>
<accession>A0ABR3PBE4</accession>
<evidence type="ECO:0000256" key="1">
    <source>
        <dbReference type="SAM" id="MobiDB-lite"/>
    </source>
</evidence>
<feature type="compositionally biased region" description="Acidic residues" evidence="1">
    <location>
        <begin position="250"/>
        <end position="260"/>
    </location>
</feature>
<feature type="compositionally biased region" description="Polar residues" evidence="1">
    <location>
        <begin position="307"/>
        <end position="325"/>
    </location>
</feature>
<protein>
    <submittedName>
        <fullName evidence="2">Uncharacterized protein</fullName>
    </submittedName>
</protein>
<feature type="compositionally biased region" description="Low complexity" evidence="1">
    <location>
        <begin position="11"/>
        <end position="23"/>
    </location>
</feature>
<feature type="compositionally biased region" description="Basic and acidic residues" evidence="1">
    <location>
        <begin position="365"/>
        <end position="391"/>
    </location>
</feature>
<feature type="compositionally biased region" description="Basic and acidic residues" evidence="1">
    <location>
        <begin position="140"/>
        <end position="154"/>
    </location>
</feature>
<gene>
    <name evidence="2" type="ORF">AAFC00_006857</name>
</gene>
<dbReference type="GeneID" id="95980556"/>
<dbReference type="Proteomes" id="UP001562354">
    <property type="component" value="Unassembled WGS sequence"/>
</dbReference>
<reference evidence="2 3" key="1">
    <citation type="submission" date="2024-07" db="EMBL/GenBank/DDBJ databases">
        <title>Draft sequence of the Neodothiora populina.</title>
        <authorList>
            <person name="Drown D.D."/>
            <person name="Schuette U.S."/>
            <person name="Buechlein A.B."/>
            <person name="Rusch D.R."/>
            <person name="Winton L.W."/>
            <person name="Adams G.A."/>
        </authorList>
    </citation>
    <scope>NUCLEOTIDE SEQUENCE [LARGE SCALE GENOMIC DNA]</scope>
    <source>
        <strain evidence="2 3">CPC 39397</strain>
    </source>
</reference>
<evidence type="ECO:0000313" key="2">
    <source>
        <dbReference type="EMBL" id="KAL1303476.1"/>
    </source>
</evidence>
<organism evidence="2 3">
    <name type="scientific">Neodothiora populina</name>
    <dbReference type="NCBI Taxonomy" id="2781224"/>
    <lineage>
        <taxon>Eukaryota</taxon>
        <taxon>Fungi</taxon>
        <taxon>Dikarya</taxon>
        <taxon>Ascomycota</taxon>
        <taxon>Pezizomycotina</taxon>
        <taxon>Dothideomycetes</taxon>
        <taxon>Dothideomycetidae</taxon>
        <taxon>Dothideales</taxon>
        <taxon>Dothioraceae</taxon>
        <taxon>Neodothiora</taxon>
    </lineage>
</organism>
<feature type="region of interest" description="Disordered" evidence="1">
    <location>
        <begin position="122"/>
        <end position="403"/>
    </location>
</feature>
<name>A0ABR3PBE4_9PEZI</name>
<evidence type="ECO:0000313" key="3">
    <source>
        <dbReference type="Proteomes" id="UP001562354"/>
    </source>
</evidence>
<feature type="compositionally biased region" description="Basic and acidic residues" evidence="1">
    <location>
        <begin position="189"/>
        <end position="218"/>
    </location>
</feature>
<feature type="compositionally biased region" description="Basic and acidic residues" evidence="1">
    <location>
        <begin position="122"/>
        <end position="131"/>
    </location>
</feature>
<dbReference type="EMBL" id="JBFMKM010000010">
    <property type="protein sequence ID" value="KAL1303476.1"/>
    <property type="molecule type" value="Genomic_DNA"/>
</dbReference>
<keyword evidence="3" id="KW-1185">Reference proteome</keyword>
<feature type="compositionally biased region" description="Basic and acidic residues" evidence="1">
    <location>
        <begin position="296"/>
        <end position="306"/>
    </location>
</feature>
<feature type="region of interest" description="Disordered" evidence="1">
    <location>
        <begin position="1"/>
        <end position="85"/>
    </location>
</feature>
<sequence>MTRTLPWLKGKSTSATTTTTSSKSDARPPPPPKRRRVSTPLGSDDGLDPGTAGITTPSTRRLLESIRTPSTSPPPAPPEHNLTMREGLAEDDIWVMVEDEFYATAQNYTQHLHHAEYQRLKQAAKDREHKAKSVKPAKVVRREDPQVLEAHADESEADDPWLGTELAGLMSSPRKMQKLRARVVGPGKSETRASKGLDKPRSQYESPPRQHEWSRSIGDEEEHAPMSPTSARKRWKADRINSRISTNEAHDDEEGDDDLDAPLHASSRKAPTVQLMAAECPLAERNVKSKTTASEQRMRTREDESPSRSAPRSTRISVTSASHRNLSPAISKAHVLDETESFFPKPSTAHQPSAGSSVMARRRAERAAKAKLEDERKQQQETSERDNDEKASFSSHFEIPTFL</sequence>
<comment type="caution">
    <text evidence="2">The sequence shown here is derived from an EMBL/GenBank/DDBJ whole genome shotgun (WGS) entry which is preliminary data.</text>
</comment>